<feature type="non-terminal residue" evidence="1">
    <location>
        <position position="1"/>
    </location>
</feature>
<dbReference type="AlphaFoldDB" id="A0AAD1RA10"/>
<keyword evidence="2" id="KW-1185">Reference proteome</keyword>
<dbReference type="GO" id="GO:0031419">
    <property type="term" value="F:cobalamin binding"/>
    <property type="evidence" value="ECO:0007669"/>
    <property type="project" value="InterPro"/>
</dbReference>
<evidence type="ECO:0000313" key="2">
    <source>
        <dbReference type="Proteomes" id="UP001295444"/>
    </source>
</evidence>
<protein>
    <submittedName>
        <fullName evidence="1">Methylmalonyl- mutase, mitochondrial</fullName>
    </submittedName>
</protein>
<dbReference type="SUPFAM" id="SSF52242">
    <property type="entry name" value="Cobalamin (vitamin B12)-binding domain"/>
    <property type="match status" value="1"/>
</dbReference>
<sequence length="53" mass="5989">DYEFLFNAGVSSIFGPGTRIPNAAVQVIDDIERNLEKRLWAIAGVIDREIWVL</sequence>
<dbReference type="InterPro" id="IPR036724">
    <property type="entry name" value="Cobalamin-bd_sf"/>
</dbReference>
<dbReference type="EMBL" id="OW240913">
    <property type="protein sequence ID" value="CAH2245813.1"/>
    <property type="molecule type" value="Genomic_DNA"/>
</dbReference>
<dbReference type="GO" id="GO:0046872">
    <property type="term" value="F:metal ion binding"/>
    <property type="evidence" value="ECO:0007669"/>
    <property type="project" value="InterPro"/>
</dbReference>
<dbReference type="Proteomes" id="UP001295444">
    <property type="component" value="Chromosome 02"/>
</dbReference>
<reference evidence="1" key="1">
    <citation type="submission" date="2022-03" db="EMBL/GenBank/DDBJ databases">
        <authorList>
            <person name="Alioto T."/>
            <person name="Alioto T."/>
            <person name="Gomez Garrido J."/>
        </authorList>
    </citation>
    <scope>NUCLEOTIDE SEQUENCE</scope>
</reference>
<accession>A0AAD1RA10</accession>
<feature type="non-terminal residue" evidence="1">
    <location>
        <position position="53"/>
    </location>
</feature>
<organism evidence="1 2">
    <name type="scientific">Pelobates cultripes</name>
    <name type="common">Western spadefoot toad</name>
    <dbReference type="NCBI Taxonomy" id="61616"/>
    <lineage>
        <taxon>Eukaryota</taxon>
        <taxon>Metazoa</taxon>
        <taxon>Chordata</taxon>
        <taxon>Craniata</taxon>
        <taxon>Vertebrata</taxon>
        <taxon>Euteleostomi</taxon>
        <taxon>Amphibia</taxon>
        <taxon>Batrachia</taxon>
        <taxon>Anura</taxon>
        <taxon>Pelobatoidea</taxon>
        <taxon>Pelobatidae</taxon>
        <taxon>Pelobates</taxon>
    </lineage>
</organism>
<evidence type="ECO:0000313" key="1">
    <source>
        <dbReference type="EMBL" id="CAH2245813.1"/>
    </source>
</evidence>
<dbReference type="Gene3D" id="3.40.50.280">
    <property type="entry name" value="Cobalamin-binding domain"/>
    <property type="match status" value="1"/>
</dbReference>
<proteinExistence type="predicted"/>
<name>A0AAD1RA10_PELCU</name>
<gene>
    <name evidence="1" type="ORF">PECUL_23A030530</name>
</gene>